<gene>
    <name evidence="2" type="ORF">CPOL0286_LOCUS9863</name>
</gene>
<dbReference type="EMBL" id="HBKO01021833">
    <property type="protein sequence ID" value="CAE2225298.1"/>
    <property type="molecule type" value="Transcribed_RNA"/>
</dbReference>
<feature type="chain" id="PRO_5030621651" evidence="1">
    <location>
        <begin position="21"/>
        <end position="253"/>
    </location>
</feature>
<proteinExistence type="predicted"/>
<name>A0A7S4ICE9_9EUKA</name>
<sequence>MAKIKIKIFALAAFVCSASGFGPSALPAARHVHAGRAPLRMITDEPVGRRNVLALSSALALGALVPQSALASGGATAGKYTTIPIAKRRYFGRVKQGVYEFTLVGAAIRKGDVANEDVTNFFAQTIKVVSERKKKQCVGGGSACEVKEEFSSRWEDMKLSMFLLGNAFRMDSGKPPEKVKQVKEAKAFITQVEKLQIAARTGDKKAAAARYADALDALEIYLNDVELPPTNNAEYTVETDLTVPSLCQGSFCI</sequence>
<evidence type="ECO:0000256" key="1">
    <source>
        <dbReference type="SAM" id="SignalP"/>
    </source>
</evidence>
<reference evidence="2" key="1">
    <citation type="submission" date="2021-01" db="EMBL/GenBank/DDBJ databases">
        <authorList>
            <person name="Corre E."/>
            <person name="Pelletier E."/>
            <person name="Niang G."/>
            <person name="Scheremetjew M."/>
            <person name="Finn R."/>
            <person name="Kale V."/>
            <person name="Holt S."/>
            <person name="Cochrane G."/>
            <person name="Meng A."/>
            <person name="Brown T."/>
            <person name="Cohen L."/>
        </authorList>
    </citation>
    <scope>NUCLEOTIDE SEQUENCE</scope>
    <source>
        <strain evidence="2">UIO037</strain>
    </source>
</reference>
<dbReference type="AlphaFoldDB" id="A0A7S4ICE9"/>
<protein>
    <submittedName>
        <fullName evidence="2">Uncharacterized protein</fullName>
    </submittedName>
</protein>
<organism evidence="2">
    <name type="scientific">Prymnesium polylepis</name>
    <dbReference type="NCBI Taxonomy" id="72548"/>
    <lineage>
        <taxon>Eukaryota</taxon>
        <taxon>Haptista</taxon>
        <taxon>Haptophyta</taxon>
        <taxon>Prymnesiophyceae</taxon>
        <taxon>Prymnesiales</taxon>
        <taxon>Prymnesiaceae</taxon>
        <taxon>Prymnesium</taxon>
    </lineage>
</organism>
<feature type="signal peptide" evidence="1">
    <location>
        <begin position="1"/>
        <end position="20"/>
    </location>
</feature>
<evidence type="ECO:0000313" key="2">
    <source>
        <dbReference type="EMBL" id="CAE2225298.1"/>
    </source>
</evidence>
<accession>A0A7S4ICE9</accession>
<keyword evidence="1" id="KW-0732">Signal</keyword>